<gene>
    <name evidence="6" type="ORF">OVY01_00350</name>
</gene>
<evidence type="ECO:0000256" key="1">
    <source>
        <dbReference type="ARBA" id="ARBA00004196"/>
    </source>
</evidence>
<dbReference type="EMBL" id="JAPMXC010000001">
    <property type="protein sequence ID" value="MCY0385713.1"/>
    <property type="molecule type" value="Genomic_DNA"/>
</dbReference>
<dbReference type="Gene3D" id="3.10.105.10">
    <property type="entry name" value="Dipeptide-binding Protein, Domain 3"/>
    <property type="match status" value="1"/>
</dbReference>
<comment type="subcellular location">
    <subcellularLocation>
        <location evidence="1">Cell envelope</location>
    </subcellularLocation>
</comment>
<dbReference type="PANTHER" id="PTHR30290:SF10">
    <property type="entry name" value="PERIPLASMIC OLIGOPEPTIDE-BINDING PROTEIN-RELATED"/>
    <property type="match status" value="1"/>
</dbReference>
<dbReference type="PANTHER" id="PTHR30290">
    <property type="entry name" value="PERIPLASMIC BINDING COMPONENT OF ABC TRANSPORTER"/>
    <property type="match status" value="1"/>
</dbReference>
<dbReference type="InterPro" id="IPR000914">
    <property type="entry name" value="SBP_5_dom"/>
</dbReference>
<reference evidence="6" key="1">
    <citation type="submission" date="2022-11" db="EMBL/GenBank/DDBJ databases">
        <title>Robbsia betulipollinis sp. nov., isolated from pollen of birch (Betula pendula).</title>
        <authorList>
            <person name="Shi H."/>
            <person name="Ambika Manirajan B."/>
            <person name="Ratering S."/>
            <person name="Geissler-Plaum R."/>
            <person name="Schnell S."/>
        </authorList>
    </citation>
    <scope>NUCLEOTIDE SEQUENCE</scope>
    <source>
        <strain evidence="6">Bb-Pol-6</strain>
    </source>
</reference>
<keyword evidence="3" id="KW-0813">Transport</keyword>
<dbReference type="InterPro" id="IPR030678">
    <property type="entry name" value="Peptide/Ni-bd"/>
</dbReference>
<evidence type="ECO:0000313" key="6">
    <source>
        <dbReference type="EMBL" id="MCY0385713.1"/>
    </source>
</evidence>
<dbReference type="Gene3D" id="3.40.190.10">
    <property type="entry name" value="Periplasmic binding protein-like II"/>
    <property type="match status" value="1"/>
</dbReference>
<feature type="domain" description="Solute-binding protein family 5" evidence="5">
    <location>
        <begin position="114"/>
        <end position="478"/>
    </location>
</feature>
<organism evidence="6 7">
    <name type="scientific">Robbsia betulipollinis</name>
    <dbReference type="NCBI Taxonomy" id="2981849"/>
    <lineage>
        <taxon>Bacteria</taxon>
        <taxon>Pseudomonadati</taxon>
        <taxon>Pseudomonadota</taxon>
        <taxon>Betaproteobacteria</taxon>
        <taxon>Burkholderiales</taxon>
        <taxon>Burkholderiaceae</taxon>
        <taxon>Robbsia</taxon>
    </lineage>
</organism>
<proteinExistence type="inferred from homology"/>
<dbReference type="SUPFAM" id="SSF53850">
    <property type="entry name" value="Periplasmic binding protein-like II"/>
    <property type="match status" value="1"/>
</dbReference>
<accession>A0ABT3ZIA2</accession>
<comment type="similarity">
    <text evidence="2">Belongs to the bacterial solute-binding protein 5 family.</text>
</comment>
<evidence type="ECO:0000256" key="4">
    <source>
        <dbReference type="ARBA" id="ARBA00022729"/>
    </source>
</evidence>
<comment type="caution">
    <text evidence="6">The sequence shown here is derived from an EMBL/GenBank/DDBJ whole genome shotgun (WGS) entry which is preliminary data.</text>
</comment>
<dbReference type="CDD" id="cd08512">
    <property type="entry name" value="PBP2_NikA_DppA_OppA_like_7"/>
    <property type="match status" value="1"/>
</dbReference>
<keyword evidence="7" id="KW-1185">Reference proteome</keyword>
<protein>
    <submittedName>
        <fullName evidence="6">ABC transporter substrate-binding protein</fullName>
    </submittedName>
</protein>
<evidence type="ECO:0000259" key="5">
    <source>
        <dbReference type="Pfam" id="PF00496"/>
    </source>
</evidence>
<evidence type="ECO:0000313" key="7">
    <source>
        <dbReference type="Proteomes" id="UP001082899"/>
    </source>
</evidence>
<dbReference type="InterPro" id="IPR039424">
    <property type="entry name" value="SBP_5"/>
</dbReference>
<name>A0ABT3ZIA2_9BURK</name>
<keyword evidence="4" id="KW-0732">Signal</keyword>
<dbReference type="Pfam" id="PF00496">
    <property type="entry name" value="SBP_bac_5"/>
    <property type="match status" value="1"/>
</dbReference>
<sequence>MDRRRFIKGSTHTLAGSLANACAGPLGLPMTALLGTGVARAADAPNASTPASAPSRREIVRVLAQGAPNSLDPHGDSFNRESIGAFTNVYDRLLQFDRTVIPGHAYHYDYRHMKGELATAFEPLDNGRAWRFHLRRDARFHSGALVTANAVKWSLDRAVALPASKRQLASGSLTDPAQFVVEDPFTLRIDLPRPDRYALPNLALSYTSILDADVIRAHAGADDPWGTAWLRSNAAGGGAYRVADWQSGQRVDYVRNDAWRSGALPFMRRAIVQAVPEAANRSAALARGDADIALQLAPRDFDAAGKLPGVTTLSIPLTNTFRFIAFNTQIKPFDDVRVRQAIAFALPYEDLFGGVARGHGTRLFGAAPGSPPAPRWPQPYPYATRPDQARALLREAGLPNGFKTTLTYNATDSDIAEPAALLVQQALKAVGIDITIEKAPGAQWGALQTEKRLPFFIDWSSAWLNDPDYFYRIFFEGDWRWNFASFSDPALVRLTDAARWETDPARYDALMRQAAALVIRAAPLLPLWLPSFDIAMRSDLRGFTYYIHAQVDFRPLQRA</sequence>
<dbReference type="RefSeq" id="WP_267844836.1">
    <property type="nucleotide sequence ID" value="NZ_JAPMXC010000001.1"/>
</dbReference>
<evidence type="ECO:0000256" key="2">
    <source>
        <dbReference type="ARBA" id="ARBA00005695"/>
    </source>
</evidence>
<dbReference type="PIRSF" id="PIRSF002741">
    <property type="entry name" value="MppA"/>
    <property type="match status" value="1"/>
</dbReference>
<dbReference type="Proteomes" id="UP001082899">
    <property type="component" value="Unassembled WGS sequence"/>
</dbReference>
<evidence type="ECO:0000256" key="3">
    <source>
        <dbReference type="ARBA" id="ARBA00022448"/>
    </source>
</evidence>